<proteinExistence type="predicted"/>
<evidence type="ECO:0000313" key="5">
    <source>
        <dbReference type="Proteomes" id="UP001642484"/>
    </source>
</evidence>
<organism evidence="4 5">
    <name type="scientific">Durusdinium trenchii</name>
    <dbReference type="NCBI Taxonomy" id="1381693"/>
    <lineage>
        <taxon>Eukaryota</taxon>
        <taxon>Sar</taxon>
        <taxon>Alveolata</taxon>
        <taxon>Dinophyceae</taxon>
        <taxon>Suessiales</taxon>
        <taxon>Symbiodiniaceae</taxon>
        <taxon>Durusdinium</taxon>
    </lineage>
</organism>
<feature type="region of interest" description="Disordered" evidence="2">
    <location>
        <begin position="1"/>
        <end position="21"/>
    </location>
</feature>
<evidence type="ECO:0000313" key="4">
    <source>
        <dbReference type="EMBL" id="CAK8994953.1"/>
    </source>
</evidence>
<feature type="region of interest" description="Disordered" evidence="2">
    <location>
        <begin position="36"/>
        <end position="76"/>
    </location>
</feature>
<evidence type="ECO:0000256" key="1">
    <source>
        <dbReference type="SAM" id="Coils"/>
    </source>
</evidence>
<dbReference type="EMBL" id="CAXAMN010001514">
    <property type="protein sequence ID" value="CAK8994824.1"/>
    <property type="molecule type" value="Genomic_DNA"/>
</dbReference>
<feature type="coiled-coil region" evidence="1">
    <location>
        <begin position="234"/>
        <end position="261"/>
    </location>
</feature>
<name>A0ABP0HZ22_9DINO</name>
<gene>
    <name evidence="3" type="ORF">CCMP2556_LOCUS3802</name>
    <name evidence="4" type="ORF">CCMP2556_LOCUS3848</name>
</gene>
<feature type="coiled-coil region" evidence="1">
    <location>
        <begin position="334"/>
        <end position="416"/>
    </location>
</feature>
<accession>A0ABP0HZ22</accession>
<sequence length="435" mass="48343">MGLRLPCDSSKLKPQAVKPTPCRPCTLRPFSKLAKALRPAQASSEDVSQRLQRLEATEAEAASDLKGAADEAQEAQSQCKQLRSALARAEEEWATARRRKLDNEAKQAAAETAEMECLKETISSLRGQAQALCATRDQAKQMLVNNKLELQSIQQREVELQREEGHLQIQLEARYEEEAHLVESCRDFREVLHRLDAQAESLAAQEDVMSDCSIDTDSAIPSSTAFDQDKLHKAWHLEGELLTAKEQARELRQRLAKVQSEDFSTQKQLGGQKGQAVEGGPASLQALDAGACEAGRDVLVLQDAPTRASGGRQPLGAKRGFFASKLNDTSELDARCVAEENVTLQSEVEEARHQLEMAQTRWQHGAAPHLQAALHESRAKLRSSLQQQLQASQEMLQSLRAGIIQAEEQLEAEHQTRCRYERQIHSINEKAPIRI</sequence>
<evidence type="ECO:0000313" key="3">
    <source>
        <dbReference type="EMBL" id="CAK8994824.1"/>
    </source>
</evidence>
<keyword evidence="1" id="KW-0175">Coiled coil</keyword>
<dbReference type="EMBL" id="CAXAMN010001536">
    <property type="protein sequence ID" value="CAK8994953.1"/>
    <property type="molecule type" value="Genomic_DNA"/>
</dbReference>
<reference evidence="4 5" key="1">
    <citation type="submission" date="2024-02" db="EMBL/GenBank/DDBJ databases">
        <authorList>
            <person name="Chen Y."/>
            <person name="Shah S."/>
            <person name="Dougan E. K."/>
            <person name="Thang M."/>
            <person name="Chan C."/>
        </authorList>
    </citation>
    <scope>NUCLEOTIDE SEQUENCE [LARGE SCALE GENOMIC DNA]</scope>
</reference>
<evidence type="ECO:0000256" key="2">
    <source>
        <dbReference type="SAM" id="MobiDB-lite"/>
    </source>
</evidence>
<protein>
    <submittedName>
        <fullName evidence="4">Uncharacterized protein</fullName>
    </submittedName>
</protein>
<feature type="compositionally biased region" description="Polar residues" evidence="2">
    <location>
        <begin position="41"/>
        <end position="51"/>
    </location>
</feature>
<dbReference type="Proteomes" id="UP001642484">
    <property type="component" value="Unassembled WGS sequence"/>
</dbReference>
<comment type="caution">
    <text evidence="4">The sequence shown here is derived from an EMBL/GenBank/DDBJ whole genome shotgun (WGS) entry which is preliminary data.</text>
</comment>
<keyword evidence="5" id="KW-1185">Reference proteome</keyword>